<proteinExistence type="predicted"/>
<reference evidence="1 2" key="1">
    <citation type="submission" date="2015-09" db="EMBL/GenBank/DDBJ databases">
        <title>Genome announcement of multiple Pseudomonas syringae strains.</title>
        <authorList>
            <person name="Thakur S."/>
            <person name="Wang P.W."/>
            <person name="Gong Y."/>
            <person name="Weir B.S."/>
            <person name="Guttman D.S."/>
        </authorList>
    </citation>
    <scope>NUCLEOTIDE SEQUENCE [LARGE SCALE GENOMIC DNA]</scope>
    <source>
        <strain evidence="1 2">ICMP2823</strain>
    </source>
</reference>
<sequence>MRHGTAFLMSGIACIQSDSAMQTRVREPFVQWYRRCVK</sequence>
<accession>A0A0P9LFE7</accession>
<dbReference type="Proteomes" id="UP000050564">
    <property type="component" value="Unassembled WGS sequence"/>
</dbReference>
<protein>
    <submittedName>
        <fullName evidence="1">Uncharacterized protein</fullName>
    </submittedName>
</protein>
<gene>
    <name evidence="1" type="ORF">ALO81_102522</name>
</gene>
<comment type="caution">
    <text evidence="1">The sequence shown here is derived from an EMBL/GenBank/DDBJ whole genome shotgun (WGS) entry which is preliminary data.</text>
</comment>
<dbReference type="AlphaFoldDB" id="A0A0P9LFE7"/>
<evidence type="ECO:0000313" key="2">
    <source>
        <dbReference type="Proteomes" id="UP000050564"/>
    </source>
</evidence>
<evidence type="ECO:0000313" key="1">
    <source>
        <dbReference type="EMBL" id="KPW68168.1"/>
    </source>
</evidence>
<organism evidence="1 2">
    <name type="scientific">Pseudomonas cannabina</name>
    <dbReference type="NCBI Taxonomy" id="86840"/>
    <lineage>
        <taxon>Bacteria</taxon>
        <taxon>Pseudomonadati</taxon>
        <taxon>Pseudomonadota</taxon>
        <taxon>Gammaproteobacteria</taxon>
        <taxon>Pseudomonadales</taxon>
        <taxon>Pseudomonadaceae</taxon>
        <taxon>Pseudomonas</taxon>
    </lineage>
</organism>
<name>A0A0P9LFE7_PSECA</name>
<dbReference type="EMBL" id="LJPX01000491">
    <property type="protein sequence ID" value="KPW68168.1"/>
    <property type="molecule type" value="Genomic_DNA"/>
</dbReference>